<organism evidence="1 2">
    <name type="scientific">Glossina palpalis gambiensis</name>
    <dbReference type="NCBI Taxonomy" id="67801"/>
    <lineage>
        <taxon>Eukaryota</taxon>
        <taxon>Metazoa</taxon>
        <taxon>Ecdysozoa</taxon>
        <taxon>Arthropoda</taxon>
        <taxon>Hexapoda</taxon>
        <taxon>Insecta</taxon>
        <taxon>Pterygota</taxon>
        <taxon>Neoptera</taxon>
        <taxon>Endopterygota</taxon>
        <taxon>Diptera</taxon>
        <taxon>Brachycera</taxon>
        <taxon>Muscomorpha</taxon>
        <taxon>Hippoboscoidea</taxon>
        <taxon>Glossinidae</taxon>
        <taxon>Glossina</taxon>
    </lineage>
</organism>
<protein>
    <submittedName>
        <fullName evidence="1">Uncharacterized protein</fullName>
    </submittedName>
</protein>
<reference evidence="1" key="2">
    <citation type="submission" date="2020-05" db="UniProtKB">
        <authorList>
            <consortium name="EnsemblMetazoa"/>
        </authorList>
    </citation>
    <scope>IDENTIFICATION</scope>
    <source>
        <strain evidence="1">IAEA</strain>
    </source>
</reference>
<dbReference type="VEuPathDB" id="VectorBase:GPPI019923"/>
<dbReference type="EnsemblMetazoa" id="GPPI019923-RA">
    <property type="protein sequence ID" value="GPPI019923-PA"/>
    <property type="gene ID" value="GPPI019923"/>
</dbReference>
<evidence type="ECO:0000313" key="2">
    <source>
        <dbReference type="Proteomes" id="UP000092460"/>
    </source>
</evidence>
<name>A0A1B0B5V9_9MUSC</name>
<reference evidence="2" key="1">
    <citation type="submission" date="2015-01" db="EMBL/GenBank/DDBJ databases">
        <authorList>
            <person name="Aksoy S."/>
            <person name="Warren W."/>
            <person name="Wilson R.K."/>
        </authorList>
    </citation>
    <scope>NUCLEOTIDE SEQUENCE [LARGE SCALE GENOMIC DNA]</scope>
    <source>
        <strain evidence="2">IAEA</strain>
    </source>
</reference>
<dbReference type="EMBL" id="JXJN01008890">
    <property type="status" value="NOT_ANNOTATED_CDS"/>
    <property type="molecule type" value="Genomic_DNA"/>
</dbReference>
<accession>A0A1B0B5V9</accession>
<keyword evidence="2" id="KW-1185">Reference proteome</keyword>
<dbReference type="Proteomes" id="UP000092460">
    <property type="component" value="Unassembled WGS sequence"/>
</dbReference>
<dbReference type="AlphaFoldDB" id="A0A1B0B5V9"/>
<evidence type="ECO:0000313" key="1">
    <source>
        <dbReference type="EnsemblMetazoa" id="GPPI019923-PA"/>
    </source>
</evidence>
<proteinExistence type="predicted"/>
<sequence length="184" mass="20881">MKNSKRSLGVLISANTLNGIDKVTDGLDWLTIIFELQYGESITYRVKRTSFKCFRPTEYKHCLVHESYNTIEVLPLTSCNIRPLIGMAVESTSSSRPTSAKALRPRCDNAKLILRPCTSSAVHINSLGENSGAVYEYIKNTRSITQQQWIFSECFCLELLLNQILLYRNLIRSPLLHIVLQSKP</sequence>